<evidence type="ECO:0000259" key="3">
    <source>
        <dbReference type="Pfam" id="PF17775"/>
    </source>
</evidence>
<reference evidence="4" key="1">
    <citation type="submission" date="2021-01" db="EMBL/GenBank/DDBJ databases">
        <title>Whole genome shotgun sequence of Cellulomonas chitinilytica NBRC 110799.</title>
        <authorList>
            <person name="Komaki H."/>
            <person name="Tamura T."/>
        </authorList>
    </citation>
    <scope>NUCLEOTIDE SEQUENCE</scope>
    <source>
        <strain evidence="4">NBRC 110799</strain>
    </source>
</reference>
<dbReference type="Pfam" id="PF17775">
    <property type="entry name" value="YchJ_M-like"/>
    <property type="match status" value="1"/>
</dbReference>
<evidence type="ECO:0000313" key="4">
    <source>
        <dbReference type="EMBL" id="GIG21326.1"/>
    </source>
</evidence>
<accession>A0A919P0V9</accession>
<protein>
    <recommendedName>
        <fullName evidence="2">UPF0225 protein Cch01nite_20500</fullName>
    </recommendedName>
</protein>
<dbReference type="EMBL" id="BONK01000006">
    <property type="protein sequence ID" value="GIG21326.1"/>
    <property type="molecule type" value="Genomic_DNA"/>
</dbReference>
<gene>
    <name evidence="4" type="ORF">Cch01nite_20500</name>
</gene>
<dbReference type="PANTHER" id="PTHR33747:SF1">
    <property type="entry name" value="ADENYLATE CYCLASE-ASSOCIATED CAP C-TERMINAL DOMAIN-CONTAINING PROTEIN"/>
    <property type="match status" value="1"/>
</dbReference>
<dbReference type="RefSeq" id="WP_203752734.1">
    <property type="nucleotide sequence ID" value="NZ_BONK01000006.1"/>
</dbReference>
<organism evidence="4 5">
    <name type="scientific">Cellulomonas chitinilytica</name>
    <dbReference type="NCBI Taxonomy" id="398759"/>
    <lineage>
        <taxon>Bacteria</taxon>
        <taxon>Bacillati</taxon>
        <taxon>Actinomycetota</taxon>
        <taxon>Actinomycetes</taxon>
        <taxon>Micrococcales</taxon>
        <taxon>Cellulomonadaceae</taxon>
        <taxon>Cellulomonas</taxon>
    </lineage>
</organism>
<sequence length="126" mass="14046">MSDCPCGSGDDYDDCCGALHSGRRPAPTAEALMRSRYTGFVVRDAAYLLATWHPRTRPDTLDLDDDVTWRRLEVVRTDAGGPWDDSGLVEFVAHYAEPAGRGVLHETSRFVREEGRWLYVDGVVDA</sequence>
<dbReference type="PANTHER" id="PTHR33747">
    <property type="entry name" value="UPF0225 PROTEIN SCO1677"/>
    <property type="match status" value="1"/>
</dbReference>
<evidence type="ECO:0000256" key="2">
    <source>
        <dbReference type="HAMAP-Rule" id="MF_00612"/>
    </source>
</evidence>
<feature type="domain" description="YchJ-like middle NTF2-like" evidence="3">
    <location>
        <begin position="28"/>
        <end position="122"/>
    </location>
</feature>
<comment type="caution">
    <text evidence="4">The sequence shown here is derived from an EMBL/GenBank/DDBJ whole genome shotgun (WGS) entry which is preliminary data.</text>
</comment>
<dbReference type="HAMAP" id="MF_00612">
    <property type="entry name" value="UPF0225"/>
    <property type="match status" value="1"/>
</dbReference>
<evidence type="ECO:0000313" key="5">
    <source>
        <dbReference type="Proteomes" id="UP000632740"/>
    </source>
</evidence>
<comment type="similarity">
    <text evidence="1 2">Belongs to the UPF0225 family.</text>
</comment>
<name>A0A919P0V9_9CELL</name>
<dbReference type="InterPro" id="IPR023006">
    <property type="entry name" value="YchJ-like"/>
</dbReference>
<dbReference type="Pfam" id="PF02810">
    <property type="entry name" value="SEC-C"/>
    <property type="match status" value="1"/>
</dbReference>
<dbReference type="AlphaFoldDB" id="A0A919P0V9"/>
<dbReference type="Proteomes" id="UP000632740">
    <property type="component" value="Unassembled WGS sequence"/>
</dbReference>
<dbReference type="SUPFAM" id="SSF54427">
    <property type="entry name" value="NTF2-like"/>
    <property type="match status" value="1"/>
</dbReference>
<keyword evidence="5" id="KW-1185">Reference proteome</keyword>
<dbReference type="InterPro" id="IPR004027">
    <property type="entry name" value="SEC_C_motif"/>
</dbReference>
<dbReference type="Gene3D" id="3.10.450.50">
    <property type="match status" value="1"/>
</dbReference>
<evidence type="ECO:0000256" key="1">
    <source>
        <dbReference type="ARBA" id="ARBA00010839"/>
    </source>
</evidence>
<dbReference type="InterPro" id="IPR032710">
    <property type="entry name" value="NTF2-like_dom_sf"/>
</dbReference>
<dbReference type="InterPro" id="IPR048469">
    <property type="entry name" value="YchJ-like_M"/>
</dbReference>
<proteinExistence type="inferred from homology"/>